<gene>
    <name evidence="7" type="ORF">K469DRAFT_597304</name>
</gene>
<evidence type="ECO:0000259" key="6">
    <source>
        <dbReference type="Pfam" id="PF01494"/>
    </source>
</evidence>
<accession>A0A6A6DJA9</accession>
<evidence type="ECO:0000256" key="3">
    <source>
        <dbReference type="ARBA" id="ARBA00022827"/>
    </source>
</evidence>
<dbReference type="Gene3D" id="3.50.50.60">
    <property type="entry name" value="FAD/NAD(P)-binding domain"/>
    <property type="match status" value="1"/>
</dbReference>
<evidence type="ECO:0000256" key="5">
    <source>
        <dbReference type="ARBA" id="ARBA00023033"/>
    </source>
</evidence>
<protein>
    <submittedName>
        <fullName evidence="7">FAD-binding domain-containing protein</fullName>
    </submittedName>
</protein>
<dbReference type="OrthoDB" id="47494at2759"/>
<keyword evidence="4" id="KW-0560">Oxidoreductase</keyword>
<dbReference type="EMBL" id="ML994670">
    <property type="protein sequence ID" value="KAF2179013.1"/>
    <property type="molecule type" value="Genomic_DNA"/>
</dbReference>
<dbReference type="AlphaFoldDB" id="A0A6A6DJA9"/>
<dbReference type="Pfam" id="PF01494">
    <property type="entry name" value="FAD_binding_3"/>
    <property type="match status" value="2"/>
</dbReference>
<dbReference type="GO" id="GO:0004497">
    <property type="term" value="F:monooxygenase activity"/>
    <property type="evidence" value="ECO:0007669"/>
    <property type="project" value="UniProtKB-KW"/>
</dbReference>
<dbReference type="PANTHER" id="PTHR47178:SF1">
    <property type="entry name" value="FAD-BINDING DOMAIN-CONTAINING PROTEIN-RELATED"/>
    <property type="match status" value="1"/>
</dbReference>
<keyword evidence="5" id="KW-0503">Monooxygenase</keyword>
<feature type="domain" description="FAD-binding" evidence="6">
    <location>
        <begin position="307"/>
        <end position="356"/>
    </location>
</feature>
<dbReference type="PRINTS" id="PR00420">
    <property type="entry name" value="RNGMNOXGNASE"/>
</dbReference>
<evidence type="ECO:0000313" key="8">
    <source>
        <dbReference type="Proteomes" id="UP000800200"/>
    </source>
</evidence>
<keyword evidence="2" id="KW-0285">Flavoprotein</keyword>
<dbReference type="GO" id="GO:0071949">
    <property type="term" value="F:FAD binding"/>
    <property type="evidence" value="ECO:0007669"/>
    <property type="project" value="InterPro"/>
</dbReference>
<dbReference type="Proteomes" id="UP000800200">
    <property type="component" value="Unassembled WGS sequence"/>
</dbReference>
<dbReference type="SUPFAM" id="SSF51905">
    <property type="entry name" value="FAD/NAD(P)-binding domain"/>
    <property type="match status" value="1"/>
</dbReference>
<evidence type="ECO:0000256" key="4">
    <source>
        <dbReference type="ARBA" id="ARBA00023002"/>
    </source>
</evidence>
<keyword evidence="3" id="KW-0274">FAD</keyword>
<keyword evidence="8" id="KW-1185">Reference proteome</keyword>
<proteinExistence type="predicted"/>
<sequence length="414" mass="46269">MSSNLPIIIVGAGIVGLTLAQALKKSKIPFLIFERDTSLSQSSGGWAITVHWALPAFQSCLLTHLFERLKDIQVDPQQGIEDTGRFLFLDLLTAEPKFIIPPSKRLRIDRRKLRALLSEGVDIQWRKNFISFAEMTNSIVAQFEDGTRVEGSLLIGADGSSSRTRRLMYASSPDPSMGLLNQLPVRFMGITLKMSPEQVEPLRDIDPLLFQGSHPNTGVYLWYSILSTPEVNGSAGGNEFYEAQLMLSWLYRSAEDEVPSTHFERLTKMKSMAQDFEPRLRNAINSIPEGSEVLEIRLQDWPPQAWNNCDGRITLVGDAAHAMTMFRGEAFNHGITDAAELSQRIIEAHTGAYDAESFKNAVQVYETEMRERTYSAVLLSRQACLDAHDLRNLGPESPLVSKRARVLEPGRSAS</sequence>
<evidence type="ECO:0000313" key="7">
    <source>
        <dbReference type="EMBL" id="KAF2179013.1"/>
    </source>
</evidence>
<feature type="domain" description="FAD-binding" evidence="6">
    <location>
        <begin position="6"/>
        <end position="170"/>
    </location>
</feature>
<evidence type="ECO:0000256" key="2">
    <source>
        <dbReference type="ARBA" id="ARBA00022630"/>
    </source>
</evidence>
<organism evidence="7 8">
    <name type="scientific">Zopfia rhizophila CBS 207.26</name>
    <dbReference type="NCBI Taxonomy" id="1314779"/>
    <lineage>
        <taxon>Eukaryota</taxon>
        <taxon>Fungi</taxon>
        <taxon>Dikarya</taxon>
        <taxon>Ascomycota</taxon>
        <taxon>Pezizomycotina</taxon>
        <taxon>Dothideomycetes</taxon>
        <taxon>Dothideomycetes incertae sedis</taxon>
        <taxon>Zopfiaceae</taxon>
        <taxon>Zopfia</taxon>
    </lineage>
</organism>
<comment type="cofactor">
    <cofactor evidence="1">
        <name>FAD</name>
        <dbReference type="ChEBI" id="CHEBI:57692"/>
    </cofactor>
</comment>
<dbReference type="InterPro" id="IPR036188">
    <property type="entry name" value="FAD/NAD-bd_sf"/>
</dbReference>
<dbReference type="InterPro" id="IPR002938">
    <property type="entry name" value="FAD-bd"/>
</dbReference>
<evidence type="ECO:0000256" key="1">
    <source>
        <dbReference type="ARBA" id="ARBA00001974"/>
    </source>
</evidence>
<reference evidence="7" key="1">
    <citation type="journal article" date="2020" name="Stud. Mycol.">
        <title>101 Dothideomycetes genomes: a test case for predicting lifestyles and emergence of pathogens.</title>
        <authorList>
            <person name="Haridas S."/>
            <person name="Albert R."/>
            <person name="Binder M."/>
            <person name="Bloem J."/>
            <person name="Labutti K."/>
            <person name="Salamov A."/>
            <person name="Andreopoulos B."/>
            <person name="Baker S."/>
            <person name="Barry K."/>
            <person name="Bills G."/>
            <person name="Bluhm B."/>
            <person name="Cannon C."/>
            <person name="Castanera R."/>
            <person name="Culley D."/>
            <person name="Daum C."/>
            <person name="Ezra D."/>
            <person name="Gonzalez J."/>
            <person name="Henrissat B."/>
            <person name="Kuo A."/>
            <person name="Liang C."/>
            <person name="Lipzen A."/>
            <person name="Lutzoni F."/>
            <person name="Magnuson J."/>
            <person name="Mondo S."/>
            <person name="Nolan M."/>
            <person name="Ohm R."/>
            <person name="Pangilinan J."/>
            <person name="Park H.-J."/>
            <person name="Ramirez L."/>
            <person name="Alfaro M."/>
            <person name="Sun H."/>
            <person name="Tritt A."/>
            <person name="Yoshinaga Y."/>
            <person name="Zwiers L.-H."/>
            <person name="Turgeon B."/>
            <person name="Goodwin S."/>
            <person name="Spatafora J."/>
            <person name="Crous P."/>
            <person name="Grigoriev I."/>
        </authorList>
    </citation>
    <scope>NUCLEOTIDE SEQUENCE</scope>
    <source>
        <strain evidence="7">CBS 207.26</strain>
    </source>
</reference>
<name>A0A6A6DJA9_9PEZI</name>
<dbReference type="PANTHER" id="PTHR47178">
    <property type="entry name" value="MONOOXYGENASE, FAD-BINDING"/>
    <property type="match status" value="1"/>
</dbReference>